<dbReference type="AlphaFoldDB" id="A0A8T6R2W4"/>
<keyword evidence="4" id="KW-0456">Lyase</keyword>
<dbReference type="PANTHER" id="PTHR43715:SF1">
    <property type="entry name" value="GDP-MANNOSE 4,6 DEHYDRATASE"/>
    <property type="match status" value="1"/>
</dbReference>
<dbReference type="EC" id="4.2.1.47" evidence="3"/>
<dbReference type="Gene3D" id="3.40.50.720">
    <property type="entry name" value="NAD(P)-binding Rossmann-like Domain"/>
    <property type="match status" value="1"/>
</dbReference>
<comment type="cofactor">
    <cofactor evidence="1">
        <name>NADP(+)</name>
        <dbReference type="ChEBI" id="CHEBI:58349"/>
    </cofactor>
</comment>
<sequence>MTVALVTGATGQDGGYLVERLLAEGTEVHGLVRGEDLGGGPVPDGLVVHECDLGGPAADVAAVVDRVAPDELYNLGGVSSVAQSWAEPLLTTTVNGTAAVVLLEAARSTQERTGRPVRVVQAASAEIFGEPEHSPQDERTAIRPVSPYGAAKALAHHAVGIARARGQHATSLVLYNHESPRRPPSFVTRKITSTVAAIAAGRADRIVLGNLDARRDWGWAPDYVDAMVRAVRHDTPGDYVVATGEAHTVRDFVAAAFARAGVEDWERLVTVDQALVRPADPSLLVGDASRAREELGWAPTVGFAELVARMVDAEEPS</sequence>
<dbReference type="Gene3D" id="3.90.25.10">
    <property type="entry name" value="UDP-galactose 4-epimerase, domain 1"/>
    <property type="match status" value="1"/>
</dbReference>
<evidence type="ECO:0000256" key="3">
    <source>
        <dbReference type="ARBA" id="ARBA00011989"/>
    </source>
</evidence>
<comment type="similarity">
    <text evidence="2">Belongs to the NAD(P)-dependent epimerase/dehydratase family. GDP-mannose 4,6-dehydratase subfamily.</text>
</comment>
<dbReference type="GO" id="GO:0008446">
    <property type="term" value="F:GDP-mannose 4,6-dehydratase activity"/>
    <property type="evidence" value="ECO:0007669"/>
    <property type="project" value="UniProtKB-EC"/>
</dbReference>
<comment type="caution">
    <text evidence="6">The sequence shown here is derived from an EMBL/GenBank/DDBJ whole genome shotgun (WGS) entry which is preliminary data.</text>
</comment>
<dbReference type="InterPro" id="IPR036291">
    <property type="entry name" value="NAD(P)-bd_dom_sf"/>
</dbReference>
<reference evidence="6" key="1">
    <citation type="submission" date="2020-03" db="EMBL/GenBank/DDBJ databases">
        <title>Phycicoccus flavus sp. nov., a novel endophytic actinobacterium isolated from branch of Kandelia candel.</title>
        <authorList>
            <person name="Tuo L."/>
        </authorList>
    </citation>
    <scope>NUCLEOTIDE SEQUENCE</scope>
    <source>
        <strain evidence="6">CMS6Z-2</strain>
    </source>
</reference>
<evidence type="ECO:0000313" key="7">
    <source>
        <dbReference type="Proteomes" id="UP000287866"/>
    </source>
</evidence>
<evidence type="ECO:0000256" key="4">
    <source>
        <dbReference type="ARBA" id="ARBA00023239"/>
    </source>
</evidence>
<dbReference type="InterPro" id="IPR006368">
    <property type="entry name" value="GDP_Man_deHydtase"/>
</dbReference>
<dbReference type="PANTHER" id="PTHR43715">
    <property type="entry name" value="GDP-MANNOSE 4,6-DEHYDRATASE"/>
    <property type="match status" value="1"/>
</dbReference>
<dbReference type="RefSeq" id="WP_165566624.1">
    <property type="nucleotide sequence ID" value="NZ_SAYU02000038.1"/>
</dbReference>
<dbReference type="InterPro" id="IPR016040">
    <property type="entry name" value="NAD(P)-bd_dom"/>
</dbReference>
<feature type="domain" description="NAD(P)-binding" evidence="5">
    <location>
        <begin position="5"/>
        <end position="310"/>
    </location>
</feature>
<name>A0A8T6R2W4_9MICO</name>
<dbReference type="Proteomes" id="UP000287866">
    <property type="component" value="Unassembled WGS sequence"/>
</dbReference>
<evidence type="ECO:0000259" key="5">
    <source>
        <dbReference type="Pfam" id="PF16363"/>
    </source>
</evidence>
<organism evidence="6 7">
    <name type="scientific">Phycicoccus flavus</name>
    <dbReference type="NCBI Taxonomy" id="2502783"/>
    <lineage>
        <taxon>Bacteria</taxon>
        <taxon>Bacillati</taxon>
        <taxon>Actinomycetota</taxon>
        <taxon>Actinomycetes</taxon>
        <taxon>Micrococcales</taxon>
        <taxon>Intrasporangiaceae</taxon>
        <taxon>Phycicoccus</taxon>
    </lineage>
</organism>
<keyword evidence="7" id="KW-1185">Reference proteome</keyword>
<dbReference type="CDD" id="cd05260">
    <property type="entry name" value="GDP_MD_SDR_e"/>
    <property type="match status" value="1"/>
</dbReference>
<evidence type="ECO:0000256" key="2">
    <source>
        <dbReference type="ARBA" id="ARBA00009263"/>
    </source>
</evidence>
<protein>
    <recommendedName>
        <fullName evidence="3">GDP-mannose 4,6-dehydratase</fullName>
        <ecNumber evidence="3">4.2.1.47</ecNumber>
    </recommendedName>
</protein>
<accession>A0A8T6R2W4</accession>
<dbReference type="SUPFAM" id="SSF51735">
    <property type="entry name" value="NAD(P)-binding Rossmann-fold domains"/>
    <property type="match status" value="1"/>
</dbReference>
<dbReference type="EMBL" id="SAYU02000038">
    <property type="protein sequence ID" value="NHA68789.1"/>
    <property type="molecule type" value="Genomic_DNA"/>
</dbReference>
<evidence type="ECO:0000256" key="1">
    <source>
        <dbReference type="ARBA" id="ARBA00001937"/>
    </source>
</evidence>
<gene>
    <name evidence="6" type="ORF">EPD83_012125</name>
</gene>
<proteinExistence type="inferred from homology"/>
<evidence type="ECO:0000313" key="6">
    <source>
        <dbReference type="EMBL" id="NHA68789.1"/>
    </source>
</evidence>
<dbReference type="GO" id="GO:0042351">
    <property type="term" value="P:'de novo' GDP-L-fucose biosynthetic process"/>
    <property type="evidence" value="ECO:0007669"/>
    <property type="project" value="TreeGrafter"/>
</dbReference>
<dbReference type="Pfam" id="PF16363">
    <property type="entry name" value="GDP_Man_Dehyd"/>
    <property type="match status" value="1"/>
</dbReference>